<dbReference type="Pfam" id="PF03572">
    <property type="entry name" value="Peptidase_S41"/>
    <property type="match status" value="1"/>
</dbReference>
<comment type="similarity">
    <text evidence="1 5">Belongs to the peptidase S41A family.</text>
</comment>
<feature type="domain" description="PDZ" evidence="6">
    <location>
        <begin position="114"/>
        <end position="181"/>
    </location>
</feature>
<evidence type="ECO:0000313" key="7">
    <source>
        <dbReference type="EMBL" id="MFC4665416.1"/>
    </source>
</evidence>
<keyword evidence="3 5" id="KW-0378">Hydrolase</keyword>
<dbReference type="Gene3D" id="3.90.226.10">
    <property type="entry name" value="2-enoyl-CoA Hydratase, Chain A, domain 1"/>
    <property type="match status" value="1"/>
</dbReference>
<dbReference type="CDD" id="cd06782">
    <property type="entry name" value="cpPDZ_CPP-like"/>
    <property type="match status" value="1"/>
</dbReference>
<evidence type="ECO:0000256" key="5">
    <source>
        <dbReference type="RuleBase" id="RU004404"/>
    </source>
</evidence>
<dbReference type="SUPFAM" id="SSF50156">
    <property type="entry name" value="PDZ domain-like"/>
    <property type="match status" value="1"/>
</dbReference>
<evidence type="ECO:0000256" key="3">
    <source>
        <dbReference type="ARBA" id="ARBA00022801"/>
    </source>
</evidence>
<keyword evidence="8" id="KW-1185">Reference proteome</keyword>
<comment type="caution">
    <text evidence="7">The sequence shown here is derived from an EMBL/GenBank/DDBJ whole genome shotgun (WGS) entry which is preliminary data.</text>
</comment>
<dbReference type="EMBL" id="JBHSGO010000039">
    <property type="protein sequence ID" value="MFC4665416.1"/>
    <property type="molecule type" value="Genomic_DNA"/>
</dbReference>
<evidence type="ECO:0000256" key="4">
    <source>
        <dbReference type="ARBA" id="ARBA00022825"/>
    </source>
</evidence>
<dbReference type="RefSeq" id="WP_380077523.1">
    <property type="nucleotide sequence ID" value="NZ_JBHSGO010000039.1"/>
</dbReference>
<dbReference type="InterPro" id="IPR029045">
    <property type="entry name" value="ClpP/crotonase-like_dom_sf"/>
</dbReference>
<keyword evidence="2 5" id="KW-0645">Protease</keyword>
<dbReference type="Pfam" id="PF17820">
    <property type="entry name" value="PDZ_6"/>
    <property type="match status" value="1"/>
</dbReference>
<dbReference type="Proteomes" id="UP001596020">
    <property type="component" value="Unassembled WGS sequence"/>
</dbReference>
<dbReference type="PROSITE" id="PS50106">
    <property type="entry name" value="PDZ"/>
    <property type="match status" value="1"/>
</dbReference>
<dbReference type="PANTHER" id="PTHR32060">
    <property type="entry name" value="TAIL-SPECIFIC PROTEASE"/>
    <property type="match status" value="1"/>
</dbReference>
<dbReference type="InterPro" id="IPR004447">
    <property type="entry name" value="Peptidase_S41A"/>
</dbReference>
<dbReference type="CDD" id="cd07560">
    <property type="entry name" value="Peptidase_S41_CPP"/>
    <property type="match status" value="1"/>
</dbReference>
<name>A0ABV9K6Y0_9PORP</name>
<protein>
    <submittedName>
        <fullName evidence="7">S41 family peptidase</fullName>
    </submittedName>
</protein>
<dbReference type="NCBIfam" id="TIGR00225">
    <property type="entry name" value="prc"/>
    <property type="match status" value="1"/>
</dbReference>
<dbReference type="InterPro" id="IPR005151">
    <property type="entry name" value="Tail-specific_protease"/>
</dbReference>
<dbReference type="SMART" id="SM00228">
    <property type="entry name" value="PDZ"/>
    <property type="match status" value="1"/>
</dbReference>
<dbReference type="InterPro" id="IPR041489">
    <property type="entry name" value="PDZ_6"/>
</dbReference>
<dbReference type="Gene3D" id="2.30.42.10">
    <property type="match status" value="1"/>
</dbReference>
<evidence type="ECO:0000256" key="1">
    <source>
        <dbReference type="ARBA" id="ARBA00009179"/>
    </source>
</evidence>
<dbReference type="SMART" id="SM00245">
    <property type="entry name" value="TSPc"/>
    <property type="match status" value="1"/>
</dbReference>
<dbReference type="PANTHER" id="PTHR32060:SF30">
    <property type="entry name" value="CARBOXY-TERMINAL PROCESSING PROTEASE CTPA"/>
    <property type="match status" value="1"/>
</dbReference>
<keyword evidence="4 5" id="KW-0720">Serine protease</keyword>
<dbReference type="Gene3D" id="3.30.750.44">
    <property type="match status" value="1"/>
</dbReference>
<organism evidence="7 8">
    <name type="scientific">Falsiporphyromonas endometrii</name>
    <dbReference type="NCBI Taxonomy" id="1387297"/>
    <lineage>
        <taxon>Bacteria</taxon>
        <taxon>Pseudomonadati</taxon>
        <taxon>Bacteroidota</taxon>
        <taxon>Bacteroidia</taxon>
        <taxon>Bacteroidales</taxon>
        <taxon>Porphyromonadaceae</taxon>
        <taxon>Falsiporphyromonas</taxon>
    </lineage>
</organism>
<dbReference type="InterPro" id="IPR001478">
    <property type="entry name" value="PDZ"/>
</dbReference>
<dbReference type="SUPFAM" id="SSF52096">
    <property type="entry name" value="ClpP/crotonase"/>
    <property type="match status" value="1"/>
</dbReference>
<accession>A0ABV9K6Y0</accession>
<sequence>MKKERIWISLLVVLVLPLFGAGANKLSRGDFNDRCFVFSEDSVTDNVVENDSTLNDKYQAYLNALQVYTSVLQNIQMYYVDNLPVDTLTDYTINCMLGNLDPYTTYYTNDDKEEIDFMRTGEYGGVGATLMARPDSSTMIVSVIKGMPADRAGLKPGDIIQSIDGKDCLSLPLPQVSESLRGKPDTDIVVAALRNGKKKVFRFKRESVVVPPVSYYGIVPSTDIGYISINTFNDKTFEQTKNALVSLEKTKHLKSLILDLRSNGGGLVSEAVKLANLFLPKGKSIAQLQGRDNIVLQTYETTDSPLFPKLPIVILINENSASSSEILAGALQDYDRAVIVGRKSFGKGVVQSVLQLPNGGVLKFTTSRYHTPSGRCVQKDDLGGRLNSSTKDSLSVFYTANHRLVTGGGGISPDIEVKVDTVLPIVYFLPSNIGVVDYVTEYVRKHTDVPNPFTFKLSNADYDELIKKLEEVDYSYNRMNINALDVIEKNAKTDGTYDQAKGAFEALRKALKPNLRNELMKNRNEVSKLVEQMILRRYLYDEGAQAHSLKTDTDVQAAINILGDRTKYQSILSKPQQTFDK</sequence>
<evidence type="ECO:0000256" key="2">
    <source>
        <dbReference type="ARBA" id="ARBA00022670"/>
    </source>
</evidence>
<evidence type="ECO:0000313" key="8">
    <source>
        <dbReference type="Proteomes" id="UP001596020"/>
    </source>
</evidence>
<reference evidence="8" key="1">
    <citation type="journal article" date="2019" name="Int. J. Syst. Evol. Microbiol.">
        <title>The Global Catalogue of Microorganisms (GCM) 10K type strain sequencing project: providing services to taxonomists for standard genome sequencing and annotation.</title>
        <authorList>
            <consortium name="The Broad Institute Genomics Platform"/>
            <consortium name="The Broad Institute Genome Sequencing Center for Infectious Disease"/>
            <person name="Wu L."/>
            <person name="Ma J."/>
        </authorList>
    </citation>
    <scope>NUCLEOTIDE SEQUENCE [LARGE SCALE GENOMIC DNA]</scope>
    <source>
        <strain evidence="8">CGMCC 4.7357</strain>
    </source>
</reference>
<gene>
    <name evidence="7" type="ORF">ACFO3G_02130</name>
</gene>
<proteinExistence type="inferred from homology"/>
<evidence type="ECO:0000259" key="6">
    <source>
        <dbReference type="PROSITE" id="PS50106"/>
    </source>
</evidence>
<dbReference type="InterPro" id="IPR036034">
    <property type="entry name" value="PDZ_sf"/>
</dbReference>